<dbReference type="AlphaFoldDB" id="A0A915HXR6"/>
<dbReference type="WBParaSite" id="nRc.2.0.1.t06362-RA">
    <property type="protein sequence ID" value="nRc.2.0.1.t06362-RA"/>
    <property type="gene ID" value="nRc.2.0.1.g06362"/>
</dbReference>
<evidence type="ECO:0000313" key="1">
    <source>
        <dbReference type="Proteomes" id="UP000887565"/>
    </source>
</evidence>
<dbReference type="Gene3D" id="3.30.420.10">
    <property type="entry name" value="Ribonuclease H-like superfamily/Ribonuclease H"/>
    <property type="match status" value="1"/>
</dbReference>
<name>A0A915HXR6_ROMCU</name>
<sequence length="151" mass="17052">MALMPVTTPVTAEMLTTDWRSTGYWIDELNPDVMDSFQKDFHRRPTQGHYFICQTIEKCEMACEFLKNGPSHPGLLGLDCEFVSNRKPYVEWEECYTSAFNIKSHGDTNSKGPFAALIQIACVKAMSLFLTCSTLEPSHHPSSICLLQPRA</sequence>
<evidence type="ECO:0000313" key="2">
    <source>
        <dbReference type="WBParaSite" id="nRc.2.0.1.t06362-RA"/>
    </source>
</evidence>
<organism evidence="1 2">
    <name type="scientific">Romanomermis culicivorax</name>
    <name type="common">Nematode worm</name>
    <dbReference type="NCBI Taxonomy" id="13658"/>
    <lineage>
        <taxon>Eukaryota</taxon>
        <taxon>Metazoa</taxon>
        <taxon>Ecdysozoa</taxon>
        <taxon>Nematoda</taxon>
        <taxon>Enoplea</taxon>
        <taxon>Dorylaimia</taxon>
        <taxon>Mermithida</taxon>
        <taxon>Mermithoidea</taxon>
        <taxon>Mermithidae</taxon>
        <taxon>Romanomermis</taxon>
    </lineage>
</organism>
<dbReference type="InterPro" id="IPR036397">
    <property type="entry name" value="RNaseH_sf"/>
</dbReference>
<dbReference type="GO" id="GO:0003676">
    <property type="term" value="F:nucleic acid binding"/>
    <property type="evidence" value="ECO:0007669"/>
    <property type="project" value="InterPro"/>
</dbReference>
<protein>
    <submittedName>
        <fullName evidence="2">Uncharacterized protein</fullName>
    </submittedName>
</protein>
<dbReference type="Proteomes" id="UP000887565">
    <property type="component" value="Unplaced"/>
</dbReference>
<accession>A0A915HXR6</accession>
<reference evidence="2" key="1">
    <citation type="submission" date="2022-11" db="UniProtKB">
        <authorList>
            <consortium name="WormBaseParasite"/>
        </authorList>
    </citation>
    <scope>IDENTIFICATION</scope>
</reference>
<proteinExistence type="predicted"/>
<keyword evidence="1" id="KW-1185">Reference proteome</keyword>